<dbReference type="PANTHER" id="PTHR43342:SF1">
    <property type="entry name" value="BIFURCATING [FEFE] HYDROGENASE GAMMA SUBUNIT"/>
    <property type="match status" value="1"/>
</dbReference>
<evidence type="ECO:0000256" key="2">
    <source>
        <dbReference type="ARBA" id="ARBA00022714"/>
    </source>
</evidence>
<keyword evidence="2" id="KW-0001">2Fe-2S</keyword>
<keyword evidence="4" id="KW-0408">Iron</keyword>
<evidence type="ECO:0000313" key="8">
    <source>
        <dbReference type="Proteomes" id="UP000635316"/>
    </source>
</evidence>
<evidence type="ECO:0000313" key="7">
    <source>
        <dbReference type="EMBL" id="MBK1779658.1"/>
    </source>
</evidence>
<comment type="cofactor">
    <cofactor evidence="6">
        <name>[2Fe-2S] cluster</name>
        <dbReference type="ChEBI" id="CHEBI:190135"/>
    </cofactor>
</comment>
<comment type="caution">
    <text evidence="7">The sequence shown here is derived from an EMBL/GenBank/DDBJ whole genome shotgun (WGS) entry which is preliminary data.</text>
</comment>
<evidence type="ECO:0000256" key="3">
    <source>
        <dbReference type="ARBA" id="ARBA00022723"/>
    </source>
</evidence>
<evidence type="ECO:0000256" key="5">
    <source>
        <dbReference type="ARBA" id="ARBA00023014"/>
    </source>
</evidence>
<dbReference type="InterPro" id="IPR028431">
    <property type="entry name" value="NADP_DH_HndA-like"/>
</dbReference>
<dbReference type="RefSeq" id="WP_200232656.1">
    <property type="nucleotide sequence ID" value="NZ_JAENGP010000001.1"/>
</dbReference>
<dbReference type="SUPFAM" id="SSF52833">
    <property type="entry name" value="Thioredoxin-like"/>
    <property type="match status" value="1"/>
</dbReference>
<evidence type="ECO:0000256" key="1">
    <source>
        <dbReference type="ARBA" id="ARBA00010643"/>
    </source>
</evidence>
<reference evidence="7 8" key="1">
    <citation type="submission" date="2020-12" db="EMBL/GenBank/DDBJ databases">
        <authorList>
            <person name="Lu T."/>
            <person name="Wang Q."/>
            <person name="Han X."/>
        </authorList>
    </citation>
    <scope>NUCLEOTIDE SEQUENCE [LARGE SCALE GENOMIC DNA]</scope>
    <source>
        <strain evidence="7 8">WQ 585</strain>
    </source>
</reference>
<dbReference type="Pfam" id="PF01257">
    <property type="entry name" value="2Fe-2S_thioredx"/>
    <property type="match status" value="1"/>
</dbReference>
<dbReference type="Proteomes" id="UP000635316">
    <property type="component" value="Unassembled WGS sequence"/>
</dbReference>
<dbReference type="EMBL" id="JAENGP010000001">
    <property type="protein sequence ID" value="MBK1779658.1"/>
    <property type="molecule type" value="Genomic_DNA"/>
</dbReference>
<gene>
    <name evidence="7" type="ORF">JHL22_00330</name>
</gene>
<dbReference type="Gene3D" id="3.40.30.10">
    <property type="entry name" value="Glutaredoxin"/>
    <property type="match status" value="1"/>
</dbReference>
<organism evidence="7 8">
    <name type="scientific">Advenella mandrilli</name>
    <dbReference type="NCBI Taxonomy" id="2800330"/>
    <lineage>
        <taxon>Bacteria</taxon>
        <taxon>Pseudomonadati</taxon>
        <taxon>Pseudomonadota</taxon>
        <taxon>Betaproteobacteria</taxon>
        <taxon>Burkholderiales</taxon>
        <taxon>Alcaligenaceae</taxon>
    </lineage>
</organism>
<dbReference type="Gene3D" id="1.10.10.1590">
    <property type="entry name" value="NADH-quinone oxidoreductase subunit E"/>
    <property type="match status" value="1"/>
</dbReference>
<accession>A0ABS1E9U4</accession>
<dbReference type="PIRSF" id="PIRSF000216">
    <property type="entry name" value="NADH_DH_24kDa"/>
    <property type="match status" value="1"/>
</dbReference>
<dbReference type="InterPro" id="IPR036249">
    <property type="entry name" value="Thioredoxin-like_sf"/>
</dbReference>
<dbReference type="InterPro" id="IPR041921">
    <property type="entry name" value="NuoE_N"/>
</dbReference>
<name>A0ABS1E9U4_9BURK</name>
<protein>
    <submittedName>
        <fullName evidence="7">NAD(P)H-dependent oxidoreductase subunit E</fullName>
    </submittedName>
</protein>
<sequence length="159" mass="17569">MQPATLHEPRHTHGQLLNQILEEHQHKEGNLLPILHAVQDHIGYIPENLIAPIAQAINRSSAEIFGVISFYKHFRTQACGDIHIEFCQAEACQARGSKEVEQAVKEMLHTEWPNATLEPVYCLGLCAQGPAVAVNQQPLARITLEKIKAKIQGVAACKG</sequence>
<keyword evidence="8" id="KW-1185">Reference proteome</keyword>
<keyword evidence="5" id="KW-0411">Iron-sulfur</keyword>
<proteinExistence type="inferred from homology"/>
<evidence type="ECO:0000256" key="4">
    <source>
        <dbReference type="ARBA" id="ARBA00023004"/>
    </source>
</evidence>
<dbReference type="InterPro" id="IPR002023">
    <property type="entry name" value="NuoE-like"/>
</dbReference>
<evidence type="ECO:0000256" key="6">
    <source>
        <dbReference type="ARBA" id="ARBA00034078"/>
    </source>
</evidence>
<keyword evidence="3" id="KW-0479">Metal-binding</keyword>
<dbReference type="PANTHER" id="PTHR43342">
    <property type="entry name" value="NADH-QUINONE OXIDOREDUCTASE, E SUBUNIT"/>
    <property type="match status" value="1"/>
</dbReference>
<comment type="similarity">
    <text evidence="1">Belongs to the complex I 24 kDa subunit family.</text>
</comment>